<keyword evidence="2" id="KW-0812">Transmembrane</keyword>
<name>A0A077Z0J8_TRITR</name>
<keyword evidence="4" id="KW-1185">Reference proteome</keyword>
<evidence type="ECO:0000313" key="4">
    <source>
        <dbReference type="Proteomes" id="UP000030665"/>
    </source>
</evidence>
<dbReference type="Proteomes" id="UP000030665">
    <property type="component" value="Unassembled WGS sequence"/>
</dbReference>
<keyword evidence="2" id="KW-1133">Transmembrane helix</keyword>
<feature type="transmembrane region" description="Helical" evidence="2">
    <location>
        <begin position="20"/>
        <end position="38"/>
    </location>
</feature>
<protein>
    <submittedName>
        <fullName evidence="3">Uncharacterized protein</fullName>
    </submittedName>
</protein>
<feature type="compositionally biased region" description="Low complexity" evidence="1">
    <location>
        <begin position="57"/>
        <end position="74"/>
    </location>
</feature>
<sequence>MTAASLVLSFVVGQSSDFSGTAVAMSVAFLLTIVAVLMECAQTKKPENAQAPPPPNEASAVGPTPGQTPAAPAPSGDAPKT</sequence>
<dbReference type="AlphaFoldDB" id="A0A077Z0J8"/>
<reference evidence="3" key="1">
    <citation type="submission" date="2014-01" db="EMBL/GenBank/DDBJ databases">
        <authorList>
            <person name="Aslett M."/>
        </authorList>
    </citation>
    <scope>NUCLEOTIDE SEQUENCE</scope>
</reference>
<feature type="region of interest" description="Disordered" evidence="1">
    <location>
        <begin position="45"/>
        <end position="81"/>
    </location>
</feature>
<dbReference type="EMBL" id="HG805844">
    <property type="protein sequence ID" value="CDW53198.1"/>
    <property type="molecule type" value="Genomic_DNA"/>
</dbReference>
<proteinExistence type="predicted"/>
<reference evidence="3" key="2">
    <citation type="submission" date="2014-03" db="EMBL/GenBank/DDBJ databases">
        <title>The whipworm genome and dual-species transcriptomics of an intimate host-pathogen interaction.</title>
        <authorList>
            <person name="Foth B.J."/>
            <person name="Tsai I.J."/>
            <person name="Reid A.J."/>
            <person name="Bancroft A.J."/>
            <person name="Nichol S."/>
            <person name="Tracey A."/>
            <person name="Holroyd N."/>
            <person name="Cotton J.A."/>
            <person name="Stanley E.J."/>
            <person name="Zarowiecki M."/>
            <person name="Liu J.Z."/>
            <person name="Huckvale T."/>
            <person name="Cooper P.J."/>
            <person name="Grencis R.K."/>
            <person name="Berriman M."/>
        </authorList>
    </citation>
    <scope>NUCLEOTIDE SEQUENCE [LARGE SCALE GENOMIC DNA]</scope>
</reference>
<accession>A0A077Z0J8</accession>
<organism evidence="3 4">
    <name type="scientific">Trichuris trichiura</name>
    <name type="common">Whipworm</name>
    <name type="synonym">Trichocephalus trichiurus</name>
    <dbReference type="NCBI Taxonomy" id="36087"/>
    <lineage>
        <taxon>Eukaryota</taxon>
        <taxon>Metazoa</taxon>
        <taxon>Ecdysozoa</taxon>
        <taxon>Nematoda</taxon>
        <taxon>Enoplea</taxon>
        <taxon>Dorylaimia</taxon>
        <taxon>Trichinellida</taxon>
        <taxon>Trichuridae</taxon>
        <taxon>Trichuris</taxon>
    </lineage>
</organism>
<gene>
    <name evidence="3" type="ORF">TTRE_0000146101</name>
</gene>
<keyword evidence="2" id="KW-0472">Membrane</keyword>
<evidence type="ECO:0000256" key="1">
    <source>
        <dbReference type="SAM" id="MobiDB-lite"/>
    </source>
</evidence>
<evidence type="ECO:0000313" key="3">
    <source>
        <dbReference type="EMBL" id="CDW53198.1"/>
    </source>
</evidence>
<evidence type="ECO:0000256" key="2">
    <source>
        <dbReference type="SAM" id="Phobius"/>
    </source>
</evidence>